<dbReference type="AlphaFoldDB" id="H5X7D6"/>
<evidence type="ECO:0000313" key="7">
    <source>
        <dbReference type="Proteomes" id="UP000004926"/>
    </source>
</evidence>
<dbReference type="EMBL" id="CM001439">
    <property type="protein sequence ID" value="EHR50155.1"/>
    <property type="molecule type" value="Genomic_DNA"/>
</dbReference>
<dbReference type="GO" id="GO:0016787">
    <property type="term" value="F:hydrolase activity"/>
    <property type="evidence" value="ECO:0007669"/>
    <property type="project" value="UniProtKB-KW"/>
</dbReference>
<dbReference type="GO" id="GO:0000166">
    <property type="term" value="F:nucleotide binding"/>
    <property type="evidence" value="ECO:0007669"/>
    <property type="project" value="UniProtKB-KW"/>
</dbReference>
<evidence type="ECO:0000256" key="2">
    <source>
        <dbReference type="ARBA" id="ARBA00022649"/>
    </source>
</evidence>
<evidence type="ECO:0000256" key="4">
    <source>
        <dbReference type="ARBA" id="ARBA00022741"/>
    </source>
</evidence>
<dbReference type="Proteomes" id="UP000004926">
    <property type="component" value="Chromosome"/>
</dbReference>
<name>H5X7D6_9PSEU</name>
<dbReference type="InterPro" id="IPR051813">
    <property type="entry name" value="HepT_RNase_toxin"/>
</dbReference>
<evidence type="ECO:0000256" key="3">
    <source>
        <dbReference type="ARBA" id="ARBA00022722"/>
    </source>
</evidence>
<accession>H5X7D6</accession>
<keyword evidence="3" id="KW-0540">Nuclease</keyword>
<keyword evidence="1" id="KW-0597">Phosphoprotein</keyword>
<dbReference type="GO" id="GO:0004540">
    <property type="term" value="F:RNA nuclease activity"/>
    <property type="evidence" value="ECO:0007669"/>
    <property type="project" value="InterPro"/>
</dbReference>
<dbReference type="STRING" id="882083.SacmaDRAFT_1892"/>
<protein>
    <recommendedName>
        <fullName evidence="8">DUF86 domain-containing protein</fullName>
    </recommendedName>
</protein>
<dbReference type="GO" id="GO:0110001">
    <property type="term" value="C:toxin-antitoxin complex"/>
    <property type="evidence" value="ECO:0007669"/>
    <property type="project" value="InterPro"/>
</dbReference>
<dbReference type="Pfam" id="PF01934">
    <property type="entry name" value="HepT-like"/>
    <property type="match status" value="1"/>
</dbReference>
<dbReference type="OrthoDB" id="159782at2"/>
<evidence type="ECO:0008006" key="8">
    <source>
        <dbReference type="Google" id="ProtNLM"/>
    </source>
</evidence>
<reference evidence="6 7" key="1">
    <citation type="journal article" date="2012" name="Stand. Genomic Sci.">
        <title>Genome sequence of the ocean sediment bacterium Saccharomonospora marina type strain (XMU15(T)).</title>
        <authorList>
            <person name="Klenk H.P."/>
            <person name="Lu M."/>
            <person name="Lucas S."/>
            <person name="Lapidus A."/>
            <person name="Copeland A."/>
            <person name="Pitluck S."/>
            <person name="Goodwin L.A."/>
            <person name="Han C."/>
            <person name="Tapia R."/>
            <person name="Brambilla E.M."/>
            <person name="Potter G."/>
            <person name="Land M."/>
            <person name="Ivanova N."/>
            <person name="Rohde M."/>
            <person name="Goker M."/>
            <person name="Detter J.C."/>
            <person name="Li W.J."/>
            <person name="Kyrpides N.C."/>
            <person name="Woyke T."/>
        </authorList>
    </citation>
    <scope>NUCLEOTIDE SEQUENCE [LARGE SCALE GENOMIC DNA]</scope>
    <source>
        <strain evidence="6 7">XMU15</strain>
    </source>
</reference>
<evidence type="ECO:0000256" key="1">
    <source>
        <dbReference type="ARBA" id="ARBA00022553"/>
    </source>
</evidence>
<dbReference type="RefSeq" id="WP_009153540.1">
    <property type="nucleotide sequence ID" value="NZ_CM001439.1"/>
</dbReference>
<keyword evidence="4" id="KW-0547">Nucleotide-binding</keyword>
<dbReference type="PANTHER" id="PTHR34139:SF1">
    <property type="entry name" value="RNASE MJ1380-RELATED"/>
    <property type="match status" value="1"/>
</dbReference>
<dbReference type="PANTHER" id="PTHR34139">
    <property type="entry name" value="UPF0331 PROTEIN MJ0127"/>
    <property type="match status" value="1"/>
</dbReference>
<keyword evidence="7" id="KW-1185">Reference proteome</keyword>
<gene>
    <name evidence="6" type="ORF">SacmaDRAFT_1892</name>
</gene>
<dbReference type="InterPro" id="IPR008201">
    <property type="entry name" value="HepT-like"/>
</dbReference>
<proteinExistence type="predicted"/>
<evidence type="ECO:0000256" key="5">
    <source>
        <dbReference type="ARBA" id="ARBA00022801"/>
    </source>
</evidence>
<sequence>MSRHDDQRLLDILAAAEAIASHTRRGGLEDGLVFDAVRVRLIEIGDAVKAIDPAVLAHESTIPWVDVAGMRDHLAHRYFDTAHSIVQATVTDDLPPLVAAVRRLLDQMCADPSG</sequence>
<evidence type="ECO:0000313" key="6">
    <source>
        <dbReference type="EMBL" id="EHR50155.1"/>
    </source>
</evidence>
<keyword evidence="5" id="KW-0378">Hydrolase</keyword>
<keyword evidence="2" id="KW-1277">Toxin-antitoxin system</keyword>
<dbReference type="eggNOG" id="COG2361">
    <property type="taxonomic scope" value="Bacteria"/>
</dbReference>
<dbReference type="HOGENOM" id="CLU_142825_3_3_11"/>
<organism evidence="6 7">
    <name type="scientific">Saccharomonospora marina XMU15</name>
    <dbReference type="NCBI Taxonomy" id="882083"/>
    <lineage>
        <taxon>Bacteria</taxon>
        <taxon>Bacillati</taxon>
        <taxon>Actinomycetota</taxon>
        <taxon>Actinomycetes</taxon>
        <taxon>Pseudonocardiales</taxon>
        <taxon>Pseudonocardiaceae</taxon>
        <taxon>Saccharomonospora</taxon>
    </lineage>
</organism>